<name>A0A811KH34_9BILA</name>
<feature type="region of interest" description="Disordered" evidence="1">
    <location>
        <begin position="285"/>
        <end position="368"/>
    </location>
</feature>
<feature type="compositionally biased region" description="Basic and acidic residues" evidence="1">
    <location>
        <begin position="333"/>
        <end position="343"/>
    </location>
</feature>
<feature type="compositionally biased region" description="Basic and acidic residues" evidence="1">
    <location>
        <begin position="820"/>
        <end position="832"/>
    </location>
</feature>
<feature type="region of interest" description="Disordered" evidence="1">
    <location>
        <begin position="694"/>
        <end position="716"/>
    </location>
</feature>
<protein>
    <submittedName>
        <fullName evidence="2">Uncharacterized protein</fullName>
    </submittedName>
</protein>
<dbReference type="EMBL" id="CAJFCW020000003">
    <property type="protein sequence ID" value="CAG9102205.1"/>
    <property type="molecule type" value="Genomic_DNA"/>
</dbReference>
<feature type="compositionally biased region" description="Polar residues" evidence="1">
    <location>
        <begin position="357"/>
        <end position="368"/>
    </location>
</feature>
<feature type="compositionally biased region" description="Acidic residues" evidence="1">
    <location>
        <begin position="809"/>
        <end position="819"/>
    </location>
</feature>
<feature type="compositionally biased region" description="Polar residues" evidence="1">
    <location>
        <begin position="523"/>
        <end position="534"/>
    </location>
</feature>
<proteinExistence type="predicted"/>
<feature type="compositionally biased region" description="Basic and acidic residues" evidence="1">
    <location>
        <begin position="496"/>
        <end position="522"/>
    </location>
</feature>
<evidence type="ECO:0000313" key="3">
    <source>
        <dbReference type="Proteomes" id="UP000614601"/>
    </source>
</evidence>
<gene>
    <name evidence="2" type="ORF">BOKJ2_LOCUS5454</name>
</gene>
<evidence type="ECO:0000256" key="1">
    <source>
        <dbReference type="SAM" id="MobiDB-lite"/>
    </source>
</evidence>
<feature type="region of interest" description="Disordered" evidence="1">
    <location>
        <begin position="493"/>
        <end position="534"/>
    </location>
</feature>
<accession>A0A811KH34</accession>
<dbReference type="Proteomes" id="UP000614601">
    <property type="component" value="Unassembled WGS sequence"/>
</dbReference>
<feature type="compositionally biased region" description="Polar residues" evidence="1">
    <location>
        <begin position="594"/>
        <end position="640"/>
    </location>
</feature>
<dbReference type="OrthoDB" id="10575141at2759"/>
<feature type="region of interest" description="Disordered" evidence="1">
    <location>
        <begin position="594"/>
        <end position="671"/>
    </location>
</feature>
<dbReference type="Proteomes" id="UP000783686">
    <property type="component" value="Unassembled WGS sequence"/>
</dbReference>
<reference evidence="2" key="1">
    <citation type="submission" date="2020-09" db="EMBL/GenBank/DDBJ databases">
        <authorList>
            <person name="Kikuchi T."/>
        </authorList>
    </citation>
    <scope>NUCLEOTIDE SEQUENCE</scope>
    <source>
        <strain evidence="2">SH1</strain>
    </source>
</reference>
<dbReference type="EMBL" id="CAJFDH010000003">
    <property type="protein sequence ID" value="CAD5214161.1"/>
    <property type="molecule type" value="Genomic_DNA"/>
</dbReference>
<feature type="compositionally biased region" description="Basic and acidic residues" evidence="1">
    <location>
        <begin position="656"/>
        <end position="668"/>
    </location>
</feature>
<organism evidence="2 3">
    <name type="scientific">Bursaphelenchus okinawaensis</name>
    <dbReference type="NCBI Taxonomy" id="465554"/>
    <lineage>
        <taxon>Eukaryota</taxon>
        <taxon>Metazoa</taxon>
        <taxon>Ecdysozoa</taxon>
        <taxon>Nematoda</taxon>
        <taxon>Chromadorea</taxon>
        <taxon>Rhabditida</taxon>
        <taxon>Tylenchina</taxon>
        <taxon>Tylenchomorpha</taxon>
        <taxon>Aphelenchoidea</taxon>
        <taxon>Aphelenchoididae</taxon>
        <taxon>Bursaphelenchus</taxon>
    </lineage>
</organism>
<evidence type="ECO:0000313" key="2">
    <source>
        <dbReference type="EMBL" id="CAD5214161.1"/>
    </source>
</evidence>
<sequence length="1232" mass="136138">MPNSHGISGVLTSTVETEHIKFGFLHRRRGISENAEKLLVYNPTFHWYLGSLPLPMPSRYQIRHILSRIDNAPKYSTHHILRYDEETLPHPRPVVQFTKKYLGSDCIVQSTCKKYGTRVQFRIDTFGIGDDNFYLCRLCIVSILDIPKPVPQNLPEIKDNIAKWDIKNGVVQPESDEVDYSNNAPSTSKSKVVQIFIANGSISLTAPVNPTLPQRSYKFNPFRSTNGLSNNGRSSKIVLSCLDYSEKQMFVDRRRRRCHSLEFIRQNVKIYCQCEKPIKVKRVLRGKGRGNEGEDDESDVKGRNGSNRTAEQDDGIVGRSEGVVDNDAGVNHVNDDVKSKDVVKSNLRSNDGGMGSNGSTEASTSSKLSTEVSTVSKASTEGSKVLKVSTEFSTASESHLTVARAPEDQVGVTTGSEGHVEVVIISDEPTEVSAVSESFDGPSNASKYSAMEPTASEDHANLVPSTDEPMDVSTSLGEPMDCSTAFKESIKPCMNVDDRKPSTSSKNDKTSSFESSKNEKASSKLNRSIESTSCRPNLSKTLTVTEKTTLKEIIKQKSIDCKIRHAVGPLVKDSVPNDPASELLSKINNALQSMSHQVGSGSQAGTDSSGQAGTSSSIQAGTSSNGQANTNDNGSLNTIHVEQFYSSKRSTKRERSKFECNETMKDESNDSITVSTDNLHVEFVLNQAQKMLSKESIRSGNQEPTSKSEESEAGPSKISILNTASTSAIASDVVSRSDITSVTEADVIPRNDSTRKSSNNGYCYSIIAYPMEKVSYSTKTHSAELQRVLEGQQIVQNPMIVPKNQQVVQEDDRDTEQEDQFDRTPSPDHNIGHTDGGNTVSGEAKQMIVTSLSTTISKRQQNEHVVVHVIPNNINHPSSTLELTTPTSTTTTTTNNVTNITEENSADEPMEISSMIPETGTESNLSSNIDEDSNDRFMREQTERNNQLLTTLSTVFHAEEVLRPKYKSASGFSKAVLNGTIKGGTNGTTATSQKNCKNVKIKHGIATDNNELSNGTAFGLALGNVGTSITEDMTSLCDQLQKVVKIHWKCRKTATELQSRTYEDFCLFKDKVNIRPSKFDQFRPIRRPKKAKKRKIEQNLTNSKTQKVAPFVEFTYEPPNINATAKERYAAARKQFVGIMSNFNTLNLPATTHNVNLIKMKNFTSVWIERLLYFEPTLYRKTADEIVLMEAVNEKLNDLVYRLKLCPPDSEMFISSDEIAFFEAAARPRNLN</sequence>
<keyword evidence="3" id="KW-1185">Reference proteome</keyword>
<feature type="region of interest" description="Disordered" evidence="1">
    <location>
        <begin position="804"/>
        <end position="841"/>
    </location>
</feature>
<comment type="caution">
    <text evidence="2">The sequence shown here is derived from an EMBL/GenBank/DDBJ whole genome shotgun (WGS) entry which is preliminary data.</text>
</comment>
<dbReference type="AlphaFoldDB" id="A0A811KH34"/>